<evidence type="ECO:0000313" key="1">
    <source>
        <dbReference type="EMBL" id="SUM30612.1"/>
    </source>
</evidence>
<gene>
    <name evidence="1" type="ORF">NCTC12195_00011</name>
</gene>
<name>A0A380F8T4_STAGA</name>
<dbReference type="AlphaFoldDB" id="A0A380F8T4"/>
<dbReference type="Proteomes" id="UP000255277">
    <property type="component" value="Unassembled WGS sequence"/>
</dbReference>
<proteinExistence type="predicted"/>
<organism evidence="1 2">
    <name type="scientific">Staphylococcus gallinarum</name>
    <dbReference type="NCBI Taxonomy" id="1293"/>
    <lineage>
        <taxon>Bacteria</taxon>
        <taxon>Bacillati</taxon>
        <taxon>Bacillota</taxon>
        <taxon>Bacilli</taxon>
        <taxon>Bacillales</taxon>
        <taxon>Staphylococcaceae</taxon>
        <taxon>Staphylococcus</taxon>
    </lineage>
</organism>
<evidence type="ECO:0000313" key="2">
    <source>
        <dbReference type="Proteomes" id="UP000255277"/>
    </source>
</evidence>
<accession>A0A380F8T4</accession>
<dbReference type="EMBL" id="UHDK01000001">
    <property type="protein sequence ID" value="SUM30612.1"/>
    <property type="molecule type" value="Genomic_DNA"/>
</dbReference>
<reference evidence="1 2" key="1">
    <citation type="submission" date="2018-06" db="EMBL/GenBank/DDBJ databases">
        <authorList>
            <consortium name="Pathogen Informatics"/>
            <person name="Doyle S."/>
        </authorList>
    </citation>
    <scope>NUCLEOTIDE SEQUENCE [LARGE SCALE GENOMIC DNA]</scope>
    <source>
        <strain evidence="1 2">NCTC12195</strain>
    </source>
</reference>
<protein>
    <submittedName>
        <fullName evidence="1">Uncharacterized protein</fullName>
    </submittedName>
</protein>
<sequence>MCLMMCLPLSESLTDVLNDVDALSESDTDVLNDVLALSESLTEVTQ</sequence>